<comment type="caution">
    <text evidence="3">The sequence shown here is derived from an EMBL/GenBank/DDBJ whole genome shotgun (WGS) entry which is preliminary data.</text>
</comment>
<dbReference type="OrthoDB" id="260093at2"/>
<feature type="signal peptide" evidence="2">
    <location>
        <begin position="1"/>
        <end position="20"/>
    </location>
</feature>
<proteinExistence type="predicted"/>
<gene>
    <name evidence="3" type="ORF">CEE69_01645</name>
</gene>
<dbReference type="EMBL" id="NIZW01000001">
    <property type="protein sequence ID" value="PHQ37316.1"/>
    <property type="molecule type" value="Genomic_DNA"/>
</dbReference>
<evidence type="ECO:0000313" key="4">
    <source>
        <dbReference type="Proteomes" id="UP000225740"/>
    </source>
</evidence>
<keyword evidence="4" id="KW-1185">Reference proteome</keyword>
<organism evidence="3 4">
    <name type="scientific">Rhodopirellula bahusiensis</name>
    <dbReference type="NCBI Taxonomy" id="2014065"/>
    <lineage>
        <taxon>Bacteria</taxon>
        <taxon>Pseudomonadati</taxon>
        <taxon>Planctomycetota</taxon>
        <taxon>Planctomycetia</taxon>
        <taxon>Pirellulales</taxon>
        <taxon>Pirellulaceae</taxon>
        <taxon>Rhodopirellula</taxon>
    </lineage>
</organism>
<protein>
    <recommendedName>
        <fullName evidence="5">DUF4381 domain-containing protein</fullName>
    </recommendedName>
</protein>
<feature type="transmembrane region" description="Helical" evidence="1">
    <location>
        <begin position="185"/>
        <end position="205"/>
    </location>
</feature>
<name>A0A2G1WE77_9BACT</name>
<keyword evidence="1" id="KW-0812">Transmembrane</keyword>
<accession>A0A2G1WE77</accession>
<evidence type="ECO:0000256" key="2">
    <source>
        <dbReference type="SAM" id="SignalP"/>
    </source>
</evidence>
<evidence type="ECO:0000256" key="1">
    <source>
        <dbReference type="SAM" id="Phobius"/>
    </source>
</evidence>
<keyword evidence="1" id="KW-0472">Membrane</keyword>
<feature type="chain" id="PRO_5013544908" description="DUF4381 domain-containing protein" evidence="2">
    <location>
        <begin position="21"/>
        <end position="331"/>
    </location>
</feature>
<keyword evidence="2" id="KW-0732">Signal</keyword>
<sequence>MLSGCMAVLLCLVISPGVKADAIVQRQTDGSIDFILRVSDSETLIAEPLQVEIEVIVPSELQVVLPALEDSLGDWEIIAKEVREDLPHAVTDGSNSRRWWMRLTLECLQTGEFEIPSIEVQTLPRQSESRSEDVAIDWDQAGSLVTQPISIGVLSVLSESADPMKPEPIADAIAIPVDSAPSRSWLPAVVVGLVVMLVAGAIGLLRIRSRRGISDSVWARRRVADLQSQWQKQKLSADECVCELSQIHRVWIGSMMGRESAVSSEEALAWLQDSEPAIAENLRPTLTRADEVSFAGISAPPTEADAWLNQSSDWMDQMERLQIQLEQEAKA</sequence>
<keyword evidence="1" id="KW-1133">Transmembrane helix</keyword>
<dbReference type="Proteomes" id="UP000225740">
    <property type="component" value="Unassembled WGS sequence"/>
</dbReference>
<dbReference type="AlphaFoldDB" id="A0A2G1WE77"/>
<evidence type="ECO:0008006" key="5">
    <source>
        <dbReference type="Google" id="ProtNLM"/>
    </source>
</evidence>
<evidence type="ECO:0000313" key="3">
    <source>
        <dbReference type="EMBL" id="PHQ37316.1"/>
    </source>
</evidence>
<reference evidence="3 4" key="1">
    <citation type="submission" date="2017-06" db="EMBL/GenBank/DDBJ databases">
        <title>Description of Rhodopirellula bahusiensis sp. nov.</title>
        <authorList>
            <person name="Kizina J."/>
            <person name="Harder J."/>
        </authorList>
    </citation>
    <scope>NUCLEOTIDE SEQUENCE [LARGE SCALE GENOMIC DNA]</scope>
    <source>
        <strain evidence="3 4">SWK21</strain>
    </source>
</reference>